<dbReference type="GeneID" id="115918269"/>
<dbReference type="FunCoup" id="A0A7M7MY96">
    <property type="interactions" value="800"/>
</dbReference>
<keyword evidence="9" id="KW-0862">Zinc</keyword>
<dbReference type="OrthoDB" id="3626597at2759"/>
<feature type="active site" description="Proton donor/acceptor" evidence="14">
    <location>
        <position position="379"/>
    </location>
</feature>
<evidence type="ECO:0000313" key="17">
    <source>
        <dbReference type="EnsemblMetazoa" id="XP_030827893"/>
    </source>
</evidence>
<evidence type="ECO:0000313" key="18">
    <source>
        <dbReference type="Proteomes" id="UP000007110"/>
    </source>
</evidence>
<dbReference type="Gene3D" id="3.30.70.340">
    <property type="entry name" value="Metallocarboxypeptidase-like"/>
    <property type="match status" value="1"/>
</dbReference>
<evidence type="ECO:0000256" key="10">
    <source>
        <dbReference type="ARBA" id="ARBA00023026"/>
    </source>
</evidence>
<dbReference type="SUPFAM" id="SSF53187">
    <property type="entry name" value="Zn-dependent exopeptidases"/>
    <property type="match status" value="1"/>
</dbReference>
<dbReference type="GO" id="GO:0004181">
    <property type="term" value="F:metallocarboxypeptidase activity"/>
    <property type="evidence" value="ECO:0000318"/>
    <property type="project" value="GO_Central"/>
</dbReference>
<comment type="similarity">
    <text evidence="3 14">Belongs to the peptidase M14 family.</text>
</comment>
<dbReference type="Gene3D" id="3.40.630.10">
    <property type="entry name" value="Zn peptidases"/>
    <property type="match status" value="1"/>
</dbReference>
<keyword evidence="18" id="KW-1185">Reference proteome</keyword>
<keyword evidence="12" id="KW-0865">Zymogen</keyword>
<dbReference type="Pfam" id="PF02244">
    <property type="entry name" value="Propep_M14"/>
    <property type="match status" value="1"/>
</dbReference>
<evidence type="ECO:0000256" key="4">
    <source>
        <dbReference type="ARBA" id="ARBA00022645"/>
    </source>
</evidence>
<keyword evidence="8" id="KW-0378">Hydrolase</keyword>
<organism evidence="17 18">
    <name type="scientific">Strongylocentrotus purpuratus</name>
    <name type="common">Purple sea urchin</name>
    <dbReference type="NCBI Taxonomy" id="7668"/>
    <lineage>
        <taxon>Eukaryota</taxon>
        <taxon>Metazoa</taxon>
        <taxon>Echinodermata</taxon>
        <taxon>Eleutherozoa</taxon>
        <taxon>Echinozoa</taxon>
        <taxon>Echinoidea</taxon>
        <taxon>Euechinoidea</taxon>
        <taxon>Echinacea</taxon>
        <taxon>Camarodonta</taxon>
        <taxon>Echinidea</taxon>
        <taxon>Strongylocentrotidae</taxon>
        <taxon>Strongylocentrotus</taxon>
    </lineage>
</organism>
<dbReference type="GO" id="GO:0006508">
    <property type="term" value="P:proteolysis"/>
    <property type="evidence" value="ECO:0000318"/>
    <property type="project" value="GO_Central"/>
</dbReference>
<keyword evidence="10" id="KW-0843">Virulence</keyword>
<dbReference type="FunFam" id="3.40.630.10:FF:000056">
    <property type="entry name" value="Zinc carboxypeptidase"/>
    <property type="match status" value="1"/>
</dbReference>
<proteinExistence type="inferred from homology"/>
<dbReference type="InParanoid" id="A0A7M7MY96"/>
<keyword evidence="11" id="KW-0482">Metalloprotease</keyword>
<comment type="function">
    <text evidence="2">Extracellular metalloprotease that contributes to pathogenicity.</text>
</comment>
<evidence type="ECO:0000256" key="3">
    <source>
        <dbReference type="ARBA" id="ARBA00005988"/>
    </source>
</evidence>
<dbReference type="SMART" id="SM00631">
    <property type="entry name" value="Zn_pept"/>
    <property type="match status" value="1"/>
</dbReference>
<evidence type="ECO:0000256" key="11">
    <source>
        <dbReference type="ARBA" id="ARBA00023049"/>
    </source>
</evidence>
<dbReference type="PRINTS" id="PR00765">
    <property type="entry name" value="CRBOXYPTASEA"/>
</dbReference>
<feature type="signal peptide" evidence="15">
    <location>
        <begin position="1"/>
        <end position="15"/>
    </location>
</feature>
<dbReference type="GO" id="GO:0008270">
    <property type="term" value="F:zinc ion binding"/>
    <property type="evidence" value="ECO:0007669"/>
    <property type="project" value="InterPro"/>
</dbReference>
<keyword evidence="7 15" id="KW-0732">Signal</keyword>
<keyword evidence="4" id="KW-0121">Carboxypeptidase</keyword>
<evidence type="ECO:0000256" key="7">
    <source>
        <dbReference type="ARBA" id="ARBA00022729"/>
    </source>
</evidence>
<comment type="cofactor">
    <cofactor evidence="1">
        <name>Zn(2+)</name>
        <dbReference type="ChEBI" id="CHEBI:29105"/>
    </cofactor>
</comment>
<name>A0A7M7MY96_STRPU</name>
<evidence type="ECO:0000256" key="2">
    <source>
        <dbReference type="ARBA" id="ARBA00003091"/>
    </source>
</evidence>
<dbReference type="RefSeq" id="XP_030827893.1">
    <property type="nucleotide sequence ID" value="XM_030972033.1"/>
</dbReference>
<evidence type="ECO:0000256" key="8">
    <source>
        <dbReference type="ARBA" id="ARBA00022801"/>
    </source>
</evidence>
<evidence type="ECO:0000256" key="12">
    <source>
        <dbReference type="ARBA" id="ARBA00023145"/>
    </source>
</evidence>
<dbReference type="OMA" id="DYQKDPA"/>
<evidence type="ECO:0000259" key="16">
    <source>
        <dbReference type="PROSITE" id="PS52035"/>
    </source>
</evidence>
<keyword evidence="13" id="KW-1015">Disulfide bond</keyword>
<dbReference type="AlphaFoldDB" id="A0A7M7MY96"/>
<dbReference type="InterPro" id="IPR036990">
    <property type="entry name" value="M14A-like_propep"/>
</dbReference>
<dbReference type="Pfam" id="PF00246">
    <property type="entry name" value="Peptidase_M14"/>
    <property type="match status" value="1"/>
</dbReference>
<dbReference type="PROSITE" id="PS52035">
    <property type="entry name" value="PEPTIDASE_M14"/>
    <property type="match status" value="1"/>
</dbReference>
<dbReference type="EnsemblMetazoa" id="XM_030972033">
    <property type="protein sequence ID" value="XP_030827893"/>
    <property type="gene ID" value="LOC115918269"/>
</dbReference>
<evidence type="ECO:0000256" key="5">
    <source>
        <dbReference type="ARBA" id="ARBA00022670"/>
    </source>
</evidence>
<dbReference type="CDD" id="cd03860">
    <property type="entry name" value="M14_CP_A-B_like"/>
    <property type="match status" value="1"/>
</dbReference>
<feature type="domain" description="Peptidase M14" evidence="16">
    <location>
        <begin position="115"/>
        <end position="413"/>
    </location>
</feature>
<dbReference type="SUPFAM" id="SSF54897">
    <property type="entry name" value="Protease propeptides/inhibitors"/>
    <property type="match status" value="1"/>
</dbReference>
<reference evidence="17" key="2">
    <citation type="submission" date="2021-01" db="UniProtKB">
        <authorList>
            <consortium name="EnsemblMetazoa"/>
        </authorList>
    </citation>
    <scope>IDENTIFICATION</scope>
</reference>
<feature type="chain" id="PRO_5029649991" description="Peptidase M14 domain-containing protein" evidence="15">
    <location>
        <begin position="16"/>
        <end position="417"/>
    </location>
</feature>
<evidence type="ECO:0000256" key="13">
    <source>
        <dbReference type="ARBA" id="ARBA00023157"/>
    </source>
</evidence>
<dbReference type="InterPro" id="IPR003146">
    <property type="entry name" value="M14A_act_pep"/>
</dbReference>
<dbReference type="InterPro" id="IPR000834">
    <property type="entry name" value="Peptidase_M14"/>
</dbReference>
<sequence length="417" mass="46944">MKLFILVALVAAASAVRYDGYQALRVEPRDDLQLDFLNSLQKELEGKISFWSQPLTTKRPTDIVVQPRFQDDLKEILEAKQIKYSVMIDDVQTLIDSQSRSDDDVNTMADFDYSVYHTYEEIQAWVFEITAAHSAIAQQFQIATSSEGRPINAVKIMTGGVGTKKAVYWQGGIHAREWVSPATVMFITKSLLENYGVDSDVTEILDKFDYYIVPSLNVDGYSYTWTSDRLWRKTRSINSGSVCRGVDPNRNYEYEWGGEGASTSACSDTYRGPRAFSEPEIAGSSSFLLNANQEFVCYIDFHSYSQLWLAPWSYTARARLPNDMDDHDEAAAKAVNALQSVYGTEYIYGPSARTLYAASGCSEDWGYATLGAKYSYVVELRDTGRYGFLLPANQIIPTGQETYEAVKALCKHMADEY</sequence>
<dbReference type="KEGG" id="spu:115918269"/>
<evidence type="ECO:0000256" key="6">
    <source>
        <dbReference type="ARBA" id="ARBA00022723"/>
    </source>
</evidence>
<keyword evidence="5" id="KW-0645">Protease</keyword>
<evidence type="ECO:0000256" key="15">
    <source>
        <dbReference type="SAM" id="SignalP"/>
    </source>
</evidence>
<evidence type="ECO:0000256" key="14">
    <source>
        <dbReference type="PROSITE-ProRule" id="PRU01379"/>
    </source>
</evidence>
<dbReference type="KEGG" id="spu:580915"/>
<dbReference type="Proteomes" id="UP000007110">
    <property type="component" value="Unassembled WGS sequence"/>
</dbReference>
<dbReference type="FunFam" id="3.30.70.340:FF:000002">
    <property type="entry name" value="Carboxypeptidase A"/>
    <property type="match status" value="1"/>
</dbReference>
<dbReference type="GeneID" id="580915"/>
<dbReference type="GO" id="GO:0005615">
    <property type="term" value="C:extracellular space"/>
    <property type="evidence" value="ECO:0000318"/>
    <property type="project" value="GO_Central"/>
</dbReference>
<reference evidence="18" key="1">
    <citation type="submission" date="2015-02" db="EMBL/GenBank/DDBJ databases">
        <title>Genome sequencing for Strongylocentrotus purpuratus.</title>
        <authorList>
            <person name="Murali S."/>
            <person name="Liu Y."/>
            <person name="Vee V."/>
            <person name="English A."/>
            <person name="Wang M."/>
            <person name="Skinner E."/>
            <person name="Han Y."/>
            <person name="Muzny D.M."/>
            <person name="Worley K.C."/>
            <person name="Gibbs R.A."/>
        </authorList>
    </citation>
    <scope>NUCLEOTIDE SEQUENCE</scope>
</reference>
<accession>A0A7M7MY96</accession>
<keyword evidence="6" id="KW-0479">Metal-binding</keyword>
<dbReference type="RefSeq" id="XP_786036.3">
    <property type="nucleotide sequence ID" value="XM_780943.5"/>
</dbReference>
<dbReference type="PANTHER" id="PTHR11705:SF143">
    <property type="entry name" value="SLL0236 PROTEIN"/>
    <property type="match status" value="1"/>
</dbReference>
<evidence type="ECO:0000256" key="1">
    <source>
        <dbReference type="ARBA" id="ARBA00001947"/>
    </source>
</evidence>
<evidence type="ECO:0000256" key="9">
    <source>
        <dbReference type="ARBA" id="ARBA00022833"/>
    </source>
</evidence>
<protein>
    <recommendedName>
        <fullName evidence="16">Peptidase M14 domain-containing protein</fullName>
    </recommendedName>
</protein>
<dbReference type="PANTHER" id="PTHR11705">
    <property type="entry name" value="PROTEASE FAMILY M14 CARBOXYPEPTIDASE A,B"/>
    <property type="match status" value="1"/>
</dbReference>